<dbReference type="Proteomes" id="UP000694700">
    <property type="component" value="Unplaced"/>
</dbReference>
<dbReference type="PANTHER" id="PTHR46484:SF1">
    <property type="entry name" value="SCHWANN CELL MYELIN PROTEIN-RELATED"/>
    <property type="match status" value="1"/>
</dbReference>
<organism evidence="2 3">
    <name type="scientific">Cyprinus carpio</name>
    <name type="common">Common carp</name>
    <dbReference type="NCBI Taxonomy" id="7962"/>
    <lineage>
        <taxon>Eukaryota</taxon>
        <taxon>Metazoa</taxon>
        <taxon>Chordata</taxon>
        <taxon>Craniata</taxon>
        <taxon>Vertebrata</taxon>
        <taxon>Euteleostomi</taxon>
        <taxon>Actinopterygii</taxon>
        <taxon>Neopterygii</taxon>
        <taxon>Teleostei</taxon>
        <taxon>Ostariophysi</taxon>
        <taxon>Cypriniformes</taxon>
        <taxon>Cyprinidae</taxon>
        <taxon>Cyprininae</taxon>
        <taxon>Cyprinus</taxon>
    </lineage>
</organism>
<proteinExistence type="predicted"/>
<accession>A0A8C1XAK0</accession>
<dbReference type="Gene3D" id="2.60.40.10">
    <property type="entry name" value="Immunoglobulins"/>
    <property type="match status" value="3"/>
</dbReference>
<evidence type="ECO:0000259" key="1">
    <source>
        <dbReference type="SMART" id="SM00409"/>
    </source>
</evidence>
<sequence length="360" mass="41433">TLNVTVKLITRFQFNFRCVLLYDALGWEVSMPKEIHGLKGSCLVIPCSFSYKSNPPKNPRRVVWYRRDSKGSPLVYDPLRLYNVNEKFRGKTDLYGKSDWNCSLLIKNLESSHNGEKLYTRIDPENIAWQNYETDDTTTTVLIDGVHHNISIEPELADVTVGTAKNFVCSVYHSCQKENPTITWNYKNMQVTTKKKTGSGLNWISYSNITFLAAKEDHGKKLICTAKFSGGDITASVILHVKHIHGLKGSCLVIPCSFSYKSNPPKNPRRVVWYRRDSEGLPLVYDYLYPYNVNEKFRGKTDLYRESDWDCSLLIKNLESFHNGEKLYTRIDPENIAWQNYETGDTTTTVLIDGMQMYLE</sequence>
<dbReference type="PANTHER" id="PTHR46484">
    <property type="entry name" value="SI:CH211-171H4.5-RELATED"/>
    <property type="match status" value="1"/>
</dbReference>
<dbReference type="SMART" id="SM00409">
    <property type="entry name" value="IG"/>
    <property type="match status" value="2"/>
</dbReference>
<dbReference type="SUPFAM" id="SSF48726">
    <property type="entry name" value="Immunoglobulin"/>
    <property type="match status" value="3"/>
</dbReference>
<name>A0A8C1XAK0_CYPCA</name>
<protein>
    <submittedName>
        <fullName evidence="2">Si:dkey-238d18.12</fullName>
    </submittedName>
</protein>
<reference evidence="2" key="1">
    <citation type="submission" date="2025-08" db="UniProtKB">
        <authorList>
            <consortium name="Ensembl"/>
        </authorList>
    </citation>
    <scope>IDENTIFICATION</scope>
</reference>
<evidence type="ECO:0000313" key="2">
    <source>
        <dbReference type="Ensembl" id="ENSCCRP00015079156.1"/>
    </source>
</evidence>
<evidence type="ECO:0000313" key="3">
    <source>
        <dbReference type="Proteomes" id="UP000694700"/>
    </source>
</evidence>
<feature type="domain" description="Immunoglobulin" evidence="1">
    <location>
        <begin position="32"/>
        <end position="142"/>
    </location>
</feature>
<feature type="domain" description="Immunoglobulin" evidence="1">
    <location>
        <begin position="154"/>
        <end position="242"/>
    </location>
</feature>
<dbReference type="InterPro" id="IPR036179">
    <property type="entry name" value="Ig-like_dom_sf"/>
</dbReference>
<dbReference type="Ensembl" id="ENSCCRT00015081749.1">
    <property type="protein sequence ID" value="ENSCCRP00015079156.1"/>
    <property type="gene ID" value="ENSCCRG00015032050.1"/>
</dbReference>
<dbReference type="InterPro" id="IPR013783">
    <property type="entry name" value="Ig-like_fold"/>
</dbReference>
<dbReference type="AlphaFoldDB" id="A0A8C1XAK0"/>
<dbReference type="InterPro" id="IPR003599">
    <property type="entry name" value="Ig_sub"/>
</dbReference>